<dbReference type="GO" id="GO:0006890">
    <property type="term" value="P:retrograde vesicle-mediated transport, Golgi to endoplasmic reticulum"/>
    <property type="evidence" value="ECO:0007669"/>
    <property type="project" value="InterPro"/>
</dbReference>
<evidence type="ECO:0000256" key="4">
    <source>
        <dbReference type="ARBA" id="ARBA00022927"/>
    </source>
</evidence>
<keyword evidence="8" id="KW-1185">Reference proteome</keyword>
<feature type="region of interest" description="Disordered" evidence="5">
    <location>
        <begin position="135"/>
        <end position="165"/>
    </location>
</feature>
<keyword evidence="2" id="KW-0813">Transport</keyword>
<evidence type="ECO:0000256" key="2">
    <source>
        <dbReference type="ARBA" id="ARBA00022448"/>
    </source>
</evidence>
<evidence type="ECO:0000313" key="8">
    <source>
        <dbReference type="Proteomes" id="UP001383192"/>
    </source>
</evidence>
<evidence type="ECO:0000256" key="1">
    <source>
        <dbReference type="ARBA" id="ARBA00004240"/>
    </source>
</evidence>
<feature type="compositionally biased region" description="Basic and acidic residues" evidence="5">
    <location>
        <begin position="965"/>
        <end position="984"/>
    </location>
</feature>
<evidence type="ECO:0000256" key="5">
    <source>
        <dbReference type="SAM" id="MobiDB-lite"/>
    </source>
</evidence>
<dbReference type="PANTHER" id="PTHR15922:SF2">
    <property type="entry name" value="NBAS SUBUNIT OF NRZ TETHERING COMPLEX"/>
    <property type="match status" value="1"/>
</dbReference>
<protein>
    <recommendedName>
        <fullName evidence="6">Sec39 domain-containing protein</fullName>
    </recommendedName>
</protein>
<keyword evidence="3" id="KW-0256">Endoplasmic reticulum</keyword>
<feature type="region of interest" description="Disordered" evidence="5">
    <location>
        <begin position="884"/>
        <end position="905"/>
    </location>
</feature>
<proteinExistence type="predicted"/>
<keyword evidence="4" id="KW-0653">Protein transport</keyword>
<comment type="subcellular location">
    <subcellularLocation>
        <location evidence="1">Endoplasmic reticulum</location>
    </subcellularLocation>
</comment>
<gene>
    <name evidence="7" type="ORF">VNI00_001708</name>
</gene>
<evidence type="ECO:0000259" key="6">
    <source>
        <dbReference type="Pfam" id="PF08314"/>
    </source>
</evidence>
<accession>A0AAW0E7F4</accession>
<name>A0AAW0E7F4_9AGAR</name>
<evidence type="ECO:0000313" key="7">
    <source>
        <dbReference type="EMBL" id="KAK7059084.1"/>
    </source>
</evidence>
<organism evidence="7 8">
    <name type="scientific">Paramarasmius palmivorus</name>
    <dbReference type="NCBI Taxonomy" id="297713"/>
    <lineage>
        <taxon>Eukaryota</taxon>
        <taxon>Fungi</taxon>
        <taxon>Dikarya</taxon>
        <taxon>Basidiomycota</taxon>
        <taxon>Agaricomycotina</taxon>
        <taxon>Agaricomycetes</taxon>
        <taxon>Agaricomycetidae</taxon>
        <taxon>Agaricales</taxon>
        <taxon>Marasmiineae</taxon>
        <taxon>Marasmiaceae</taxon>
        <taxon>Paramarasmius</taxon>
    </lineage>
</organism>
<dbReference type="InterPro" id="IPR013244">
    <property type="entry name" value="Sec39_domain"/>
</dbReference>
<dbReference type="PANTHER" id="PTHR15922">
    <property type="entry name" value="NEUROBLASTOMA-AMPLIFIED SEQUENCE"/>
    <property type="match status" value="1"/>
</dbReference>
<dbReference type="AlphaFoldDB" id="A0AAW0E7F4"/>
<dbReference type="GO" id="GO:0015031">
    <property type="term" value="P:protein transport"/>
    <property type="evidence" value="ECO:0007669"/>
    <property type="project" value="UniProtKB-KW"/>
</dbReference>
<dbReference type="GO" id="GO:0070939">
    <property type="term" value="C:Dsl1/NZR complex"/>
    <property type="evidence" value="ECO:0007669"/>
    <property type="project" value="TreeGrafter"/>
</dbReference>
<feature type="region of interest" description="Disordered" evidence="5">
    <location>
        <begin position="960"/>
        <end position="992"/>
    </location>
</feature>
<feature type="compositionally biased region" description="Acidic residues" evidence="5">
    <location>
        <begin position="139"/>
        <end position="153"/>
    </location>
</feature>
<sequence length="1010" mass="112514">MTSPLASHWNGLADHELTVSNVEKTLDAITDDLWAVAACADRLVDDVETQRTLLQIGIRRTDATSERVKRLLPHTVQGASEASNLSESLTEYFKEVENDALLCRLRSVLFRRLDCLNTYVELCKQAPEEEELVVKDGDEKDDMEDEGWDDDPWGDGGEGSVSTSKTKQLPPFTLSQFLSVHLLQTTCLLAVSQWFEGVRLMFDRHGAELWPFRYTVLDSIPGHANPSEYQFLLPFCDSETGIESIPKFTEPRVEKDWSESLAVQAALANIPMSSATESFSPTLPQETPPLITSKSAQDLSAWYRHNVEKIIDSTGMVDYALSFVQHGGSHGIPGLDELGEELSLLSRLVYDSNRGGEVSLMEDWTLSKWRSMDPSSVVDAYLAHSTPPSIASDISRLVMPYLFVLESRAERAGKPDPSIPTRLLYDYILRAPLDIAAAVFEASKPTLPLSQRIIKQDDDMVRLALACLYGNNSLDQWPTMSSIFECLPAWEVASDDEDAADTTVASLGAFVKPSTARPTCTPADLLVFFKPLPLSSLSRALDILDVHLESGEILARWSVPAPLRWFLQSNNDSVEQRAWANRMARRAGGSDDQLNTQEDWEWLLEDMLKLAGRSDDKLGGAFCLLSKEEVMRIYLSGLLSTGRFNIARNLLHSRKGRLALDNEIVEETCLSCSREFYDNASSGNYKFGDMKLAYDCLDVPSPSETLNREKDFIEATSRLCSFNIMSRPGIPISPIEIRLTKDRLSLVSQVLSSNSDAYKHTEVILELVHKLGFKDDIVAEVKTLAMLADTALQVEDFTRSYEISERMIDLVLGLRATSMGLDDPKIREATDVCWVACFQLGRQTEFDDAGKKLRLLGRAIEICPADKLHDVLTAWRRLEKDDIQSREERLTHRHGGAVDSRQGQKRLDAAKLLSPESAATSLQARLKNFHMPSPPLLNTPDAAALASRTFKSVTANFPFSRGRSHLSEQGDSERSRSGSRRREEGEDVSTQASKVFSKGIGWLIGADEGI</sequence>
<comment type="caution">
    <text evidence="7">The sequence shown here is derived from an EMBL/GenBank/DDBJ whole genome shotgun (WGS) entry which is preliminary data.</text>
</comment>
<dbReference type="Pfam" id="PF08314">
    <property type="entry name" value="Sec39"/>
    <property type="match status" value="1"/>
</dbReference>
<feature type="domain" description="Sec39" evidence="6">
    <location>
        <begin position="186"/>
        <end position="880"/>
    </location>
</feature>
<evidence type="ECO:0000256" key="3">
    <source>
        <dbReference type="ARBA" id="ARBA00022824"/>
    </source>
</evidence>
<reference evidence="7 8" key="1">
    <citation type="submission" date="2024-01" db="EMBL/GenBank/DDBJ databases">
        <title>A draft genome for a cacao thread blight-causing isolate of Paramarasmius palmivorus.</title>
        <authorList>
            <person name="Baruah I.K."/>
            <person name="Bukari Y."/>
            <person name="Amoako-Attah I."/>
            <person name="Meinhardt L.W."/>
            <person name="Bailey B.A."/>
            <person name="Cohen S.P."/>
        </authorList>
    </citation>
    <scope>NUCLEOTIDE SEQUENCE [LARGE SCALE GENOMIC DNA]</scope>
    <source>
        <strain evidence="7 8">GH-12</strain>
    </source>
</reference>
<dbReference type="Proteomes" id="UP001383192">
    <property type="component" value="Unassembled WGS sequence"/>
</dbReference>
<dbReference type="GO" id="GO:0000149">
    <property type="term" value="F:SNARE binding"/>
    <property type="evidence" value="ECO:0007669"/>
    <property type="project" value="TreeGrafter"/>
</dbReference>
<dbReference type="EMBL" id="JAYKXP010000004">
    <property type="protein sequence ID" value="KAK7059084.1"/>
    <property type="molecule type" value="Genomic_DNA"/>
</dbReference>